<accession>A0A2S2NJI8</accession>
<organism evidence="2">
    <name type="scientific">Schizaphis graminum</name>
    <name type="common">Green bug aphid</name>
    <dbReference type="NCBI Taxonomy" id="13262"/>
    <lineage>
        <taxon>Eukaryota</taxon>
        <taxon>Metazoa</taxon>
        <taxon>Ecdysozoa</taxon>
        <taxon>Arthropoda</taxon>
        <taxon>Hexapoda</taxon>
        <taxon>Insecta</taxon>
        <taxon>Pterygota</taxon>
        <taxon>Neoptera</taxon>
        <taxon>Paraneoptera</taxon>
        <taxon>Hemiptera</taxon>
        <taxon>Sternorrhyncha</taxon>
        <taxon>Aphidomorpha</taxon>
        <taxon>Aphidoidea</taxon>
        <taxon>Aphididae</taxon>
        <taxon>Aphidini</taxon>
        <taxon>Schizaphis</taxon>
    </lineage>
</organism>
<dbReference type="Pfam" id="PF09588">
    <property type="entry name" value="YqaJ"/>
    <property type="match status" value="1"/>
</dbReference>
<dbReference type="InterPro" id="IPR019080">
    <property type="entry name" value="YqaJ_viral_recombinase"/>
</dbReference>
<feature type="domain" description="YqaJ viral recombinase" evidence="1">
    <location>
        <begin position="8"/>
        <end position="65"/>
    </location>
</feature>
<dbReference type="PANTHER" id="PTHR39953">
    <property type="entry name" value="RE54151P"/>
    <property type="match status" value="1"/>
</dbReference>
<gene>
    <name evidence="2" type="ORF">g.123795</name>
</gene>
<evidence type="ECO:0000313" key="2">
    <source>
        <dbReference type="EMBL" id="MBY17329.1"/>
    </source>
</evidence>
<proteinExistence type="predicted"/>
<dbReference type="AlphaFoldDB" id="A0A2S2NJI8"/>
<dbReference type="InterPro" id="IPR011604">
    <property type="entry name" value="PDDEXK-like_dom_sf"/>
</dbReference>
<dbReference type="EMBL" id="GGMR01004710">
    <property type="protein sequence ID" value="MBY17329.1"/>
    <property type="molecule type" value="Transcribed_RNA"/>
</dbReference>
<name>A0A2S2NJI8_SCHGA</name>
<reference evidence="2" key="1">
    <citation type="submission" date="2018-04" db="EMBL/GenBank/DDBJ databases">
        <title>Transcriptome of Schizaphis graminum biotype I.</title>
        <authorList>
            <person name="Scully E.D."/>
            <person name="Geib S.M."/>
            <person name="Palmer N.A."/>
            <person name="Koch K."/>
            <person name="Bradshaw J."/>
            <person name="Heng-Moss T."/>
            <person name="Sarath G."/>
        </authorList>
    </citation>
    <scope>NUCLEOTIDE SEQUENCE</scope>
</reference>
<dbReference type="PANTHER" id="PTHR39953:SF1">
    <property type="entry name" value="RE54151P"/>
    <property type="match status" value="1"/>
</dbReference>
<protein>
    <recommendedName>
        <fullName evidence="1">YqaJ viral recombinase domain-containing protein</fullName>
    </recommendedName>
</protein>
<dbReference type="InterPro" id="IPR011335">
    <property type="entry name" value="Restrct_endonuc-II-like"/>
</dbReference>
<dbReference type="Gene3D" id="3.90.320.10">
    <property type="match status" value="1"/>
</dbReference>
<sequence>MYCDIKTTGLAILQDFPIFGASADGIAADFVLEIKCPINHKTMINYIKNDIIQPKVLSQIQIQMHNKSKGLLAIADPDFNINKKLQLKWFEYDYVYCEKLIKKSSLLFLLLFYC</sequence>
<dbReference type="GO" id="GO:0006281">
    <property type="term" value="P:DNA repair"/>
    <property type="evidence" value="ECO:0007669"/>
    <property type="project" value="UniProtKB-ARBA"/>
</dbReference>
<dbReference type="SUPFAM" id="SSF52980">
    <property type="entry name" value="Restriction endonuclease-like"/>
    <property type="match status" value="1"/>
</dbReference>
<evidence type="ECO:0000259" key="1">
    <source>
        <dbReference type="Pfam" id="PF09588"/>
    </source>
</evidence>